<dbReference type="OrthoDB" id="2430343at2759"/>
<dbReference type="EMBL" id="JAACFV010000005">
    <property type="protein sequence ID" value="KAF7513630.1"/>
    <property type="molecule type" value="Genomic_DNA"/>
</dbReference>
<dbReference type="GO" id="GO:0000423">
    <property type="term" value="P:mitophagy"/>
    <property type="evidence" value="ECO:0007669"/>
    <property type="project" value="InterPro"/>
</dbReference>
<dbReference type="PANTHER" id="PTHR38699:SF1">
    <property type="entry name" value="MITOPHAGY RECEPTOR ATG43"/>
    <property type="match status" value="1"/>
</dbReference>
<dbReference type="PANTHER" id="PTHR38699">
    <property type="entry name" value="CHROMOSOME 1, WHOLE GENOME SHOTGUN SEQUENCE"/>
    <property type="match status" value="1"/>
</dbReference>
<dbReference type="Proteomes" id="UP000606974">
    <property type="component" value="Unassembled WGS sequence"/>
</dbReference>
<protein>
    <recommendedName>
        <fullName evidence="4">DUF1770-domain-containing protein</fullName>
    </recommendedName>
</protein>
<organism evidence="2 3">
    <name type="scientific">Endocarpon pusillum</name>
    <dbReference type="NCBI Taxonomy" id="364733"/>
    <lineage>
        <taxon>Eukaryota</taxon>
        <taxon>Fungi</taxon>
        <taxon>Dikarya</taxon>
        <taxon>Ascomycota</taxon>
        <taxon>Pezizomycotina</taxon>
        <taxon>Eurotiomycetes</taxon>
        <taxon>Chaetothyriomycetidae</taxon>
        <taxon>Verrucariales</taxon>
        <taxon>Verrucariaceae</taxon>
        <taxon>Endocarpon</taxon>
    </lineage>
</organism>
<comment type="caution">
    <text evidence="2">The sequence shown here is derived from an EMBL/GenBank/DDBJ whole genome shotgun (WGS) entry which is preliminary data.</text>
</comment>
<keyword evidence="3" id="KW-1185">Reference proteome</keyword>
<dbReference type="GO" id="GO:0140580">
    <property type="term" value="F:mitochondrion autophagosome adaptor activity"/>
    <property type="evidence" value="ECO:0007669"/>
    <property type="project" value="InterPro"/>
</dbReference>
<name>A0A8H7AQJ0_9EURO</name>
<gene>
    <name evidence="2" type="ORF">GJ744_008924</name>
</gene>
<reference evidence="2" key="1">
    <citation type="submission" date="2020-02" db="EMBL/GenBank/DDBJ databases">
        <authorList>
            <person name="Palmer J.M."/>
        </authorList>
    </citation>
    <scope>NUCLEOTIDE SEQUENCE</scope>
    <source>
        <strain evidence="2">EPUS1.4</strain>
        <tissue evidence="2">Thallus</tissue>
    </source>
</reference>
<feature type="compositionally biased region" description="Low complexity" evidence="1">
    <location>
        <begin position="41"/>
        <end position="58"/>
    </location>
</feature>
<dbReference type="AlphaFoldDB" id="A0A8H7AQJ0"/>
<evidence type="ECO:0000313" key="2">
    <source>
        <dbReference type="EMBL" id="KAF7513630.1"/>
    </source>
</evidence>
<evidence type="ECO:0000313" key="3">
    <source>
        <dbReference type="Proteomes" id="UP000606974"/>
    </source>
</evidence>
<dbReference type="InterPro" id="IPR013898">
    <property type="entry name" value="Atg43"/>
</dbReference>
<evidence type="ECO:0000256" key="1">
    <source>
        <dbReference type="SAM" id="MobiDB-lite"/>
    </source>
</evidence>
<proteinExistence type="predicted"/>
<feature type="region of interest" description="Disordered" evidence="1">
    <location>
        <begin position="1"/>
        <end position="81"/>
    </location>
</feature>
<accession>A0A8H7AQJ0</accession>
<sequence length="190" mass="20968">MASNPAVELASTLQSASVKRHPSPHHDVNPSTAASSKAPGTATVHSSSSSLKSATTSSGRIPSDIVDRVSPRPRRSTLPPLPDLRFEQSYLASIKNADTWSKVAYITIRDQVVMPLTQGIVWNLVLFGWRNWNRGAKFSGQTLGSRVRRWWWNVNNWEPPKADLPKETKRTIAGEVEDFYVAKFGSALGD</sequence>
<dbReference type="Pfam" id="PF08589">
    <property type="entry name" value="ATG43"/>
    <property type="match status" value="1"/>
</dbReference>
<evidence type="ECO:0008006" key="4">
    <source>
        <dbReference type="Google" id="ProtNLM"/>
    </source>
</evidence>